<dbReference type="InterPro" id="IPR038063">
    <property type="entry name" value="Transpep_catalytic_dom"/>
</dbReference>
<evidence type="ECO:0000313" key="10">
    <source>
        <dbReference type="Proteomes" id="UP000094769"/>
    </source>
</evidence>
<evidence type="ECO:0000256" key="6">
    <source>
        <dbReference type="ARBA" id="ARBA00023316"/>
    </source>
</evidence>
<comment type="pathway">
    <text evidence="1 7">Cell wall biogenesis; peptidoglycan biosynthesis.</text>
</comment>
<dbReference type="Gene3D" id="2.40.440.10">
    <property type="entry name" value="L,D-transpeptidase catalytic domain-like"/>
    <property type="match status" value="1"/>
</dbReference>
<dbReference type="InterPro" id="IPR005490">
    <property type="entry name" value="LD_TPept_cat_dom"/>
</dbReference>
<accession>A0A7Z1AGV1</accession>
<evidence type="ECO:0000256" key="4">
    <source>
        <dbReference type="ARBA" id="ARBA00022960"/>
    </source>
</evidence>
<evidence type="ECO:0000256" key="5">
    <source>
        <dbReference type="ARBA" id="ARBA00022984"/>
    </source>
</evidence>
<dbReference type="GO" id="GO:0008360">
    <property type="term" value="P:regulation of cell shape"/>
    <property type="evidence" value="ECO:0007669"/>
    <property type="project" value="UniProtKB-UniRule"/>
</dbReference>
<keyword evidence="5 7" id="KW-0573">Peptidoglycan synthesis</keyword>
<dbReference type="GO" id="GO:0004180">
    <property type="term" value="F:carboxypeptidase activity"/>
    <property type="evidence" value="ECO:0007669"/>
    <property type="project" value="UniProtKB-ARBA"/>
</dbReference>
<dbReference type="SUPFAM" id="SSF141523">
    <property type="entry name" value="L,D-transpeptidase catalytic domain-like"/>
    <property type="match status" value="1"/>
</dbReference>
<feature type="active site" description="Nucleophile" evidence="7">
    <location>
        <position position="132"/>
    </location>
</feature>
<evidence type="ECO:0000313" key="9">
    <source>
        <dbReference type="EMBL" id="ODJ89441.1"/>
    </source>
</evidence>
<dbReference type="Proteomes" id="UP000094769">
    <property type="component" value="Unassembled WGS sequence"/>
</dbReference>
<dbReference type="PANTHER" id="PTHR36699:SF1">
    <property type="entry name" value="L,D-TRANSPEPTIDASE YAFK-RELATED"/>
    <property type="match status" value="1"/>
</dbReference>
<sequence length="157" mass="17771">MRIFALLLLTYATRLSADVDLVRIDKSERSMFLMQGKTVIKQYQVALGANPKGHKQKEGDEKTPEGLYTLDYTKEDSSFYRAMHISYPNQQDKNSARKLGVSPGGFIMIHGQKNWLGWLAPVTQQFNWTNGCIAVTNAEMDEFLGLVKVGTPILIEW</sequence>
<organism evidence="9 10">
    <name type="scientific">Candidatus Thiodiazotropha endolucinida</name>
    <dbReference type="NCBI Taxonomy" id="1655433"/>
    <lineage>
        <taxon>Bacteria</taxon>
        <taxon>Pseudomonadati</taxon>
        <taxon>Pseudomonadota</taxon>
        <taxon>Gammaproteobacteria</taxon>
        <taxon>Chromatiales</taxon>
        <taxon>Sedimenticolaceae</taxon>
        <taxon>Candidatus Thiodiazotropha</taxon>
    </lineage>
</organism>
<dbReference type="AlphaFoldDB" id="A0A7Z1AGV1"/>
<dbReference type="Pfam" id="PF03734">
    <property type="entry name" value="YkuD"/>
    <property type="match status" value="1"/>
</dbReference>
<dbReference type="PANTHER" id="PTHR36699">
    <property type="entry name" value="LD-TRANSPEPTIDASE"/>
    <property type="match status" value="1"/>
</dbReference>
<dbReference type="PROSITE" id="PS52029">
    <property type="entry name" value="LD_TPASE"/>
    <property type="match status" value="1"/>
</dbReference>
<comment type="caution">
    <text evidence="9">The sequence shown here is derived from an EMBL/GenBank/DDBJ whole genome shotgun (WGS) entry which is preliminary data.</text>
</comment>
<dbReference type="GO" id="GO:0016740">
    <property type="term" value="F:transferase activity"/>
    <property type="evidence" value="ECO:0007669"/>
    <property type="project" value="UniProtKB-KW"/>
</dbReference>
<feature type="domain" description="L,D-TPase catalytic" evidence="8">
    <location>
        <begin position="20"/>
        <end position="156"/>
    </location>
</feature>
<keyword evidence="6 7" id="KW-0961">Cell wall biogenesis/degradation</keyword>
<dbReference type="EMBL" id="MARB01000002">
    <property type="protein sequence ID" value="ODJ89441.1"/>
    <property type="molecule type" value="Genomic_DNA"/>
</dbReference>
<dbReference type="OrthoDB" id="9809748at2"/>
<feature type="active site" description="Proton donor/acceptor" evidence="7">
    <location>
        <position position="110"/>
    </location>
</feature>
<evidence type="ECO:0000256" key="3">
    <source>
        <dbReference type="ARBA" id="ARBA00022679"/>
    </source>
</evidence>
<dbReference type="CDD" id="cd16913">
    <property type="entry name" value="YkuD_like"/>
    <property type="match status" value="1"/>
</dbReference>
<dbReference type="UniPathway" id="UPA00219"/>
<name>A0A7Z1AGV1_9GAMM</name>
<keyword evidence="10" id="KW-1185">Reference proteome</keyword>
<dbReference type="RefSeq" id="WP_069121159.1">
    <property type="nucleotide sequence ID" value="NZ_MARB01000002.1"/>
</dbReference>
<gene>
    <name evidence="9" type="ORF">CODIS_05400</name>
</gene>
<keyword evidence="4 7" id="KW-0133">Cell shape</keyword>
<proteinExistence type="inferred from homology"/>
<evidence type="ECO:0000256" key="2">
    <source>
        <dbReference type="ARBA" id="ARBA00005992"/>
    </source>
</evidence>
<evidence type="ECO:0000259" key="8">
    <source>
        <dbReference type="PROSITE" id="PS52029"/>
    </source>
</evidence>
<dbReference type="GO" id="GO:0009252">
    <property type="term" value="P:peptidoglycan biosynthetic process"/>
    <property type="evidence" value="ECO:0007669"/>
    <property type="project" value="UniProtKB-UniPathway"/>
</dbReference>
<evidence type="ECO:0000256" key="1">
    <source>
        <dbReference type="ARBA" id="ARBA00004752"/>
    </source>
</evidence>
<comment type="similarity">
    <text evidence="2">Belongs to the YkuD family.</text>
</comment>
<evidence type="ECO:0000256" key="7">
    <source>
        <dbReference type="PROSITE-ProRule" id="PRU01373"/>
    </source>
</evidence>
<protein>
    <submittedName>
        <fullName evidence="9">L,D-transpeptidase catalytic domain</fullName>
    </submittedName>
</protein>
<reference evidence="9 10" key="1">
    <citation type="submission" date="2016-06" db="EMBL/GenBank/DDBJ databases">
        <title>Genome sequence of endosymbiont of Candidatus Endolucinida thiodiazotropha.</title>
        <authorList>
            <person name="Poehlein A."/>
            <person name="Koenig S."/>
            <person name="Heiden S.E."/>
            <person name="Thuermer A."/>
            <person name="Voget S."/>
            <person name="Daniel R."/>
            <person name="Markert S."/>
            <person name="Gros O."/>
            <person name="Schweder T."/>
        </authorList>
    </citation>
    <scope>NUCLEOTIDE SEQUENCE [LARGE SCALE GENOMIC DNA]</scope>
    <source>
        <strain evidence="9 10">COS</strain>
    </source>
</reference>
<keyword evidence="3" id="KW-0808">Transferase</keyword>
<dbReference type="GO" id="GO:0071555">
    <property type="term" value="P:cell wall organization"/>
    <property type="evidence" value="ECO:0007669"/>
    <property type="project" value="UniProtKB-UniRule"/>
</dbReference>